<feature type="region of interest" description="Disordered" evidence="1">
    <location>
        <begin position="175"/>
        <end position="195"/>
    </location>
</feature>
<dbReference type="AlphaFoldDB" id="A0AAW2ITP2"/>
<evidence type="ECO:0000256" key="1">
    <source>
        <dbReference type="SAM" id="MobiDB-lite"/>
    </source>
</evidence>
<organism evidence="3">
    <name type="scientific">Sesamum angustifolium</name>
    <dbReference type="NCBI Taxonomy" id="2727405"/>
    <lineage>
        <taxon>Eukaryota</taxon>
        <taxon>Viridiplantae</taxon>
        <taxon>Streptophyta</taxon>
        <taxon>Embryophyta</taxon>
        <taxon>Tracheophyta</taxon>
        <taxon>Spermatophyta</taxon>
        <taxon>Magnoliopsida</taxon>
        <taxon>eudicotyledons</taxon>
        <taxon>Gunneridae</taxon>
        <taxon>Pentapetalae</taxon>
        <taxon>asterids</taxon>
        <taxon>lamiids</taxon>
        <taxon>Lamiales</taxon>
        <taxon>Pedaliaceae</taxon>
        <taxon>Sesamum</taxon>
    </lineage>
</organism>
<protein>
    <recommendedName>
        <fullName evidence="2">DUF8040 domain-containing protein</fullName>
    </recommendedName>
</protein>
<dbReference type="InterPro" id="IPR058353">
    <property type="entry name" value="DUF8040"/>
</dbReference>
<name>A0AAW2ITP2_9LAMI</name>
<sequence>MLVQGPVRLKEFIDRKSRRVLALIALQQIVDEIVVAVTICIQVIEYIKVRRACEGRFPRRRYSLTTRMSDQVGRFYRLVSSSNETCLINLRMDRNAFGRLCYMLEQSGGVKPTKNVSVPEQVAMFLNFIFVLSGWEGSAADSRVLRDAIHKPNGLRVRTGAMEADLFSTAHVNTLEDEGSSQQKRRGNKDRSGSRRTWTIVEEEALINGLVLGNDGVKV</sequence>
<dbReference type="Pfam" id="PF26138">
    <property type="entry name" value="DUF8040"/>
    <property type="match status" value="1"/>
</dbReference>
<dbReference type="EMBL" id="JACGWK010001593">
    <property type="protein sequence ID" value="KAL0285455.1"/>
    <property type="molecule type" value="Genomic_DNA"/>
</dbReference>
<feature type="domain" description="DUF8040" evidence="2">
    <location>
        <begin position="78"/>
        <end position="129"/>
    </location>
</feature>
<comment type="caution">
    <text evidence="3">The sequence shown here is derived from an EMBL/GenBank/DDBJ whole genome shotgun (WGS) entry which is preliminary data.</text>
</comment>
<evidence type="ECO:0000313" key="3">
    <source>
        <dbReference type="EMBL" id="KAL0285455.1"/>
    </source>
</evidence>
<reference evidence="3" key="1">
    <citation type="submission" date="2020-06" db="EMBL/GenBank/DDBJ databases">
        <authorList>
            <person name="Li T."/>
            <person name="Hu X."/>
            <person name="Zhang T."/>
            <person name="Song X."/>
            <person name="Zhang H."/>
            <person name="Dai N."/>
            <person name="Sheng W."/>
            <person name="Hou X."/>
            <person name="Wei L."/>
        </authorList>
    </citation>
    <scope>NUCLEOTIDE SEQUENCE</scope>
    <source>
        <strain evidence="3">G01</strain>
        <tissue evidence="3">Leaf</tissue>
    </source>
</reference>
<proteinExistence type="predicted"/>
<evidence type="ECO:0000259" key="2">
    <source>
        <dbReference type="Pfam" id="PF26138"/>
    </source>
</evidence>
<gene>
    <name evidence="3" type="ORF">Sangu_2777600</name>
</gene>
<reference evidence="3" key="2">
    <citation type="journal article" date="2024" name="Plant">
        <title>Genomic evolution and insights into agronomic trait innovations of Sesamum species.</title>
        <authorList>
            <person name="Miao H."/>
            <person name="Wang L."/>
            <person name="Qu L."/>
            <person name="Liu H."/>
            <person name="Sun Y."/>
            <person name="Le M."/>
            <person name="Wang Q."/>
            <person name="Wei S."/>
            <person name="Zheng Y."/>
            <person name="Lin W."/>
            <person name="Duan Y."/>
            <person name="Cao H."/>
            <person name="Xiong S."/>
            <person name="Wang X."/>
            <person name="Wei L."/>
            <person name="Li C."/>
            <person name="Ma Q."/>
            <person name="Ju M."/>
            <person name="Zhao R."/>
            <person name="Li G."/>
            <person name="Mu C."/>
            <person name="Tian Q."/>
            <person name="Mei H."/>
            <person name="Zhang T."/>
            <person name="Gao T."/>
            <person name="Zhang H."/>
        </authorList>
    </citation>
    <scope>NUCLEOTIDE SEQUENCE</scope>
    <source>
        <strain evidence="3">G01</strain>
    </source>
</reference>
<accession>A0AAW2ITP2</accession>